<proteinExistence type="predicted"/>
<dbReference type="PANTHER" id="PTHR37211">
    <property type="entry name" value="EXPRESSED PROTEIN"/>
    <property type="match status" value="1"/>
</dbReference>
<dbReference type="InterPro" id="IPR029063">
    <property type="entry name" value="SAM-dependent_MTases_sf"/>
</dbReference>
<keyword evidence="1" id="KW-0489">Methyltransferase</keyword>
<protein>
    <submittedName>
        <fullName evidence="1">Class I SAM-dependent methyltransferase</fullName>
    </submittedName>
</protein>
<keyword evidence="1" id="KW-0808">Transferase</keyword>
<dbReference type="Gene3D" id="2.20.25.110">
    <property type="entry name" value="S-adenosyl-L-methionine-dependent methyltransferases"/>
    <property type="match status" value="1"/>
</dbReference>
<dbReference type="AlphaFoldDB" id="A0A938BQZ2"/>
<dbReference type="SUPFAM" id="SSF53335">
    <property type="entry name" value="S-adenosyl-L-methionine-dependent methyltransferases"/>
    <property type="match status" value="1"/>
</dbReference>
<name>A0A938BQZ2_UNCEI</name>
<sequence length="272" mass="31282">MRVAPPPGETTLARRADRHALYESAVQNPPADVGFMQRTFRQHRGRPPRILREDFCGTAAMCAAWVKAHQRNRAWGIDLDERTLNWGIRRHLLPLGPPAARVTLIRQDVLAPVDFKSDVIAAFNFSYFAFKDRDTLRRYFSAARAALVRDGILYLDLFGGPESMDLREEQTELEGFTYVWDQAALNPITHEITCHIHFDFPDGSRLAHAFSYRWRLWQIPEVEDLLREAGFRRSMVYWEGTERKTGEGNGVYRPSRKGDNAPAFVCYLLGLK</sequence>
<organism evidence="1 2">
    <name type="scientific">Eiseniibacteriota bacterium</name>
    <dbReference type="NCBI Taxonomy" id="2212470"/>
    <lineage>
        <taxon>Bacteria</taxon>
        <taxon>Candidatus Eiseniibacteriota</taxon>
    </lineage>
</organism>
<gene>
    <name evidence="1" type="ORF">FJY75_07750</name>
</gene>
<evidence type="ECO:0000313" key="1">
    <source>
        <dbReference type="EMBL" id="MBM3317732.1"/>
    </source>
</evidence>
<dbReference type="EMBL" id="VGIY01000177">
    <property type="protein sequence ID" value="MBM3317732.1"/>
    <property type="molecule type" value="Genomic_DNA"/>
</dbReference>
<reference evidence="1" key="1">
    <citation type="submission" date="2019-03" db="EMBL/GenBank/DDBJ databases">
        <title>Lake Tanganyika Metagenome-Assembled Genomes (MAGs).</title>
        <authorList>
            <person name="Tran P."/>
        </authorList>
    </citation>
    <scope>NUCLEOTIDE SEQUENCE</scope>
    <source>
        <strain evidence="1">M_DeepCast_400m_m2_100</strain>
    </source>
</reference>
<dbReference type="Proteomes" id="UP000748308">
    <property type="component" value="Unassembled WGS sequence"/>
</dbReference>
<evidence type="ECO:0000313" key="2">
    <source>
        <dbReference type="Proteomes" id="UP000748308"/>
    </source>
</evidence>
<dbReference type="GO" id="GO:0032259">
    <property type="term" value="P:methylation"/>
    <property type="evidence" value="ECO:0007669"/>
    <property type="project" value="UniProtKB-KW"/>
</dbReference>
<dbReference type="Gene3D" id="3.40.50.150">
    <property type="entry name" value="Vaccinia Virus protein VP39"/>
    <property type="match status" value="1"/>
</dbReference>
<dbReference type="GO" id="GO:0008168">
    <property type="term" value="F:methyltransferase activity"/>
    <property type="evidence" value="ECO:0007669"/>
    <property type="project" value="UniProtKB-KW"/>
</dbReference>
<dbReference type="PANTHER" id="PTHR37211:SF1">
    <property type="entry name" value="EXPRESSED PROTEIN"/>
    <property type="match status" value="1"/>
</dbReference>
<accession>A0A938BQZ2</accession>
<comment type="caution">
    <text evidence="1">The sequence shown here is derived from an EMBL/GenBank/DDBJ whole genome shotgun (WGS) entry which is preliminary data.</text>
</comment>